<dbReference type="Proteomes" id="UP000316726">
    <property type="component" value="Chromosome 1"/>
</dbReference>
<dbReference type="InterPro" id="IPR019160">
    <property type="entry name" value="Sec3_CC"/>
</dbReference>
<feature type="domain" description="Exocyst complex component Sec3 coiled-coil" evidence="1">
    <location>
        <begin position="233"/>
        <end position="356"/>
    </location>
</feature>
<dbReference type="Pfam" id="PF09763">
    <property type="entry name" value="Sec3_CC"/>
    <property type="match status" value="1"/>
</dbReference>
<dbReference type="GO" id="GO:0006893">
    <property type="term" value="P:Golgi to plasma membrane transport"/>
    <property type="evidence" value="ECO:0007669"/>
    <property type="project" value="TreeGrafter"/>
</dbReference>
<sequence length="948" mass="107309">MGTERQEGQVVSTSSSPSAACFKLDEELVEKVRACFRESKSATQVVGAFRAHTITHKQFSSKVLLKAKVLCVSLKPENNGFKCRISTIKFSTNEPPQIRESWKVKQVTSLRTLSKARTDFKPQVTISFTGSGTETFVFDSASERSAFLGCVLVYNQKASKKRIDCVDFDPATVVAVWRQAKSESSAIVNGEESHAFQDALVDTKKEEEIKDVCDLEAFIEESKFSLSNLKGLEGFLQAQLFDLDSSNIHAILSNVQEVDGVVGRVNDTLEYVDDLEEWLSVFNTKLTHMRIDISTIEERNNALETKSENNSALLKELQGLQQGLVLDDVTLQNIIITNFNESNLDLAVNAARKLHNLLCSFDDVPADGEEDEEVEALPSEFLSMRAVKEKKSELKRLKNTWMSSAKAFLISLFAKSVNGALGNLSGAMSDPQSFSSRAVKQIVNRAIQELHNTCKSYIGLIDVLIMFDSSAAESLAQHYARNVNRLIDRYVKLICERPIQVLQRLASAEGVAEEGESGSRSSISNIANMNFGAKQKTRQSKITSLEKPNEEIPELFAHILDQIMPKICKDCTFCGICFFSKDRDDVGRWLEEELDADWDIEWSDKDAIKSTIKVLLKDISGVIFDFINQALKLDHAFSIPFMKLITSWIYRMQGREEYFQTVQWLQEIQAITVSTFNTYMENHMSTIQNPNVFKLLQGKSVKGIWILQYFLKFPRIVEHVERLSQQAEEVANFPQTSSAEPTIYKLSAELIEASYCKYSEKSFHALEDLLSMEMKSCHADRLRIENYEFYCSSIASFQTSLPRLSKFFEIASKRKEAAKQRYIMDLLEWSAFASVFKFLFRLEKLRKDIPPSDISFQYGFTPQDVLKAISSIPKDADSVKNQAVAIRNRIQKHFKNDQILFKQVLREVFREIKTSFESMASNLKECYPMLGSSLPSDMILGVLKGVTS</sequence>
<dbReference type="AlphaFoldDB" id="A0A5B8ME95"/>
<evidence type="ECO:0000313" key="4">
    <source>
        <dbReference type="Proteomes" id="UP000316726"/>
    </source>
</evidence>
<feature type="domain" description="Exocyst complex component Sec3 PIP2-binding N-terminal" evidence="2">
    <location>
        <begin position="66"/>
        <end position="154"/>
    </location>
</feature>
<dbReference type="STRING" id="1764295.A0A5B8ME95"/>
<name>A0A5B8ME95_9CHLO</name>
<proteinExistence type="predicted"/>
<dbReference type="GO" id="GO:0000145">
    <property type="term" value="C:exocyst"/>
    <property type="evidence" value="ECO:0007669"/>
    <property type="project" value="InterPro"/>
</dbReference>
<dbReference type="GO" id="GO:0006887">
    <property type="term" value="P:exocytosis"/>
    <property type="evidence" value="ECO:0007669"/>
    <property type="project" value="InterPro"/>
</dbReference>
<dbReference type="GO" id="GO:0005546">
    <property type="term" value="F:phosphatidylinositol-4,5-bisphosphate binding"/>
    <property type="evidence" value="ECO:0007669"/>
    <property type="project" value="TreeGrafter"/>
</dbReference>
<dbReference type="OrthoDB" id="27109at2759"/>
<dbReference type="PANTHER" id="PTHR16092:SF14">
    <property type="entry name" value="EXOCYST COMPLEX COMPONENT 1 ISOFORM X1"/>
    <property type="match status" value="1"/>
</dbReference>
<evidence type="ECO:0000259" key="1">
    <source>
        <dbReference type="Pfam" id="PF09763"/>
    </source>
</evidence>
<dbReference type="PANTHER" id="PTHR16092">
    <property type="entry name" value="SEC3/SYNTAXIN-RELATED"/>
    <property type="match status" value="1"/>
</dbReference>
<gene>
    <name evidence="3" type="ORF">A3770_01p01880</name>
</gene>
<dbReference type="Pfam" id="PF15277">
    <property type="entry name" value="Sec3-PIP2_bind"/>
    <property type="match status" value="1"/>
</dbReference>
<evidence type="ECO:0000259" key="2">
    <source>
        <dbReference type="Pfam" id="PF15277"/>
    </source>
</evidence>
<dbReference type="GO" id="GO:0005886">
    <property type="term" value="C:plasma membrane"/>
    <property type="evidence" value="ECO:0007669"/>
    <property type="project" value="TreeGrafter"/>
</dbReference>
<keyword evidence="4" id="KW-1185">Reference proteome</keyword>
<protein>
    <submittedName>
        <fullName evidence="3">Subunit Sec3 of exocyst complex</fullName>
    </submittedName>
</protein>
<dbReference type="EMBL" id="CP031034">
    <property type="protein sequence ID" value="QDZ17670.1"/>
    <property type="molecule type" value="Genomic_DNA"/>
</dbReference>
<evidence type="ECO:0000313" key="3">
    <source>
        <dbReference type="EMBL" id="QDZ17670.1"/>
    </source>
</evidence>
<organism evidence="3 4">
    <name type="scientific">Chloropicon primus</name>
    <dbReference type="NCBI Taxonomy" id="1764295"/>
    <lineage>
        <taxon>Eukaryota</taxon>
        <taxon>Viridiplantae</taxon>
        <taxon>Chlorophyta</taxon>
        <taxon>Chloropicophyceae</taxon>
        <taxon>Chloropicales</taxon>
        <taxon>Chloropicaceae</taxon>
        <taxon>Chloropicon</taxon>
    </lineage>
</organism>
<reference evidence="3 4" key="1">
    <citation type="submission" date="2018-07" db="EMBL/GenBank/DDBJ databases">
        <title>The complete nuclear genome of the prasinophyte Chloropicon primus (CCMP1205).</title>
        <authorList>
            <person name="Pombert J.-F."/>
            <person name="Otis C."/>
            <person name="Turmel M."/>
            <person name="Lemieux C."/>
        </authorList>
    </citation>
    <scope>NUCLEOTIDE SEQUENCE [LARGE SCALE GENOMIC DNA]</scope>
    <source>
        <strain evidence="3 4">CCMP1205</strain>
    </source>
</reference>
<accession>A0A5B8ME95</accession>
<dbReference type="InterPro" id="IPR028258">
    <property type="entry name" value="Sec3-PIP2_bind"/>
</dbReference>